<evidence type="ECO:0000313" key="1">
    <source>
        <dbReference type="EMBL" id="SVB83516.1"/>
    </source>
</evidence>
<accession>A0A382H890</accession>
<organism evidence="1">
    <name type="scientific">marine metagenome</name>
    <dbReference type="NCBI Taxonomy" id="408172"/>
    <lineage>
        <taxon>unclassified sequences</taxon>
        <taxon>metagenomes</taxon>
        <taxon>ecological metagenomes</taxon>
    </lineage>
</organism>
<dbReference type="AlphaFoldDB" id="A0A382H890"/>
<proteinExistence type="predicted"/>
<feature type="non-terminal residue" evidence="1">
    <location>
        <position position="44"/>
    </location>
</feature>
<dbReference type="EMBL" id="UINC01059755">
    <property type="protein sequence ID" value="SVB83516.1"/>
    <property type="molecule type" value="Genomic_DNA"/>
</dbReference>
<name>A0A382H890_9ZZZZ</name>
<gene>
    <name evidence="1" type="ORF">METZ01_LOCUS236370</name>
</gene>
<sequence>MVDLTTLLGLNEYGNYPAPPPVSTGPMKEFMIYHKLYCDVTNGG</sequence>
<protein>
    <submittedName>
        <fullName evidence="1">Uncharacterized protein</fullName>
    </submittedName>
</protein>
<reference evidence="1" key="1">
    <citation type="submission" date="2018-05" db="EMBL/GenBank/DDBJ databases">
        <authorList>
            <person name="Lanie J.A."/>
            <person name="Ng W.-L."/>
            <person name="Kazmierczak K.M."/>
            <person name="Andrzejewski T.M."/>
            <person name="Davidsen T.M."/>
            <person name="Wayne K.J."/>
            <person name="Tettelin H."/>
            <person name="Glass J.I."/>
            <person name="Rusch D."/>
            <person name="Podicherti R."/>
            <person name="Tsui H.-C.T."/>
            <person name="Winkler M.E."/>
        </authorList>
    </citation>
    <scope>NUCLEOTIDE SEQUENCE</scope>
</reference>